<sequence>MTATNGTTGAPSQASPSIVERKLSISEQASAASSRRISAPSCLKWFEWPFRIKNPNTHAYLEEATGQAMDYCGRGPINQAGSFVGSAILKLAAMEAGGINQTIHGIKVSSLLTIGNLIAGVTAGVTMPLVGALVDHTDHRKAMGALSALVVVACAGGQLSLGADTWFAVYILGIILGYFFIMHQVCVMAYLPDLTHDTTEMGHYTAMFMTRQYFVQGLYTTLIVVVGFTTSITDVQTAKLGIGLAFCIGSLCFAYAWGFLFRKRPKLREVPAGQNILSTGFVQLWTTSKVVFTQYPALKWFMISLLWSPEAGAGTILAIAVTFLTLFVRMSVSEISLVSLCMLFANIPGAMISRYMCKKINPLNSFRAAEILFAVATALIAGTVTGPEKKHLVYIYSVMIGIGFGWMFPSQRTTVVALVPKGQETEIMGLVSFFGQIIGWLPSFFFTIMNENGVNMRWGIGMVSFFLLTSFLCTLMCGDFNKAVELVAHTSDAYLQEFAKRSSMKNSFMKNEEIAEELNNSTNGRGSAVDKVPVDDENVEEEIA</sequence>
<feature type="transmembrane region" description="Helical" evidence="6">
    <location>
        <begin position="111"/>
        <end position="130"/>
    </location>
</feature>
<evidence type="ECO:0000313" key="7">
    <source>
        <dbReference type="EMBL" id="KAL3799356.1"/>
    </source>
</evidence>
<feature type="transmembrane region" description="Helical" evidence="6">
    <location>
        <begin position="238"/>
        <end position="260"/>
    </location>
</feature>
<evidence type="ECO:0000256" key="3">
    <source>
        <dbReference type="ARBA" id="ARBA00022989"/>
    </source>
</evidence>
<dbReference type="InterPro" id="IPR011701">
    <property type="entry name" value="MFS"/>
</dbReference>
<evidence type="ECO:0000256" key="6">
    <source>
        <dbReference type="SAM" id="Phobius"/>
    </source>
</evidence>
<organism evidence="7 8">
    <name type="scientific">Cyclotella atomus</name>
    <dbReference type="NCBI Taxonomy" id="382360"/>
    <lineage>
        <taxon>Eukaryota</taxon>
        <taxon>Sar</taxon>
        <taxon>Stramenopiles</taxon>
        <taxon>Ochrophyta</taxon>
        <taxon>Bacillariophyta</taxon>
        <taxon>Coscinodiscophyceae</taxon>
        <taxon>Thalassiosirophycidae</taxon>
        <taxon>Stephanodiscales</taxon>
        <taxon>Stephanodiscaceae</taxon>
        <taxon>Cyclotella</taxon>
    </lineage>
</organism>
<dbReference type="CDD" id="cd06174">
    <property type="entry name" value="MFS"/>
    <property type="match status" value="1"/>
</dbReference>
<keyword evidence="3 6" id="KW-1133">Transmembrane helix</keyword>
<feature type="region of interest" description="Disordered" evidence="5">
    <location>
        <begin position="515"/>
        <end position="544"/>
    </location>
</feature>
<evidence type="ECO:0000256" key="5">
    <source>
        <dbReference type="SAM" id="MobiDB-lite"/>
    </source>
</evidence>
<protein>
    <recommendedName>
        <fullName evidence="9">Major facilitator superfamily (MFS) profile domain-containing protein</fullName>
    </recommendedName>
</protein>
<feature type="compositionally biased region" description="Acidic residues" evidence="5">
    <location>
        <begin position="535"/>
        <end position="544"/>
    </location>
</feature>
<dbReference type="EMBL" id="JALLPJ020000190">
    <property type="protein sequence ID" value="KAL3799356.1"/>
    <property type="molecule type" value="Genomic_DNA"/>
</dbReference>
<dbReference type="PANTHER" id="PTHR23519">
    <property type="entry name" value="AUTOPHAGY-RELATED PROTEIN 22"/>
    <property type="match status" value="1"/>
</dbReference>
<feature type="transmembrane region" description="Helical" evidence="6">
    <location>
        <begin position="311"/>
        <end position="329"/>
    </location>
</feature>
<evidence type="ECO:0000256" key="1">
    <source>
        <dbReference type="ARBA" id="ARBA00004127"/>
    </source>
</evidence>
<dbReference type="AlphaFoldDB" id="A0ABD3QIN3"/>
<name>A0ABD3QIN3_9STRA</name>
<feature type="transmembrane region" description="Helical" evidence="6">
    <location>
        <begin position="368"/>
        <end position="385"/>
    </location>
</feature>
<keyword evidence="8" id="KW-1185">Reference proteome</keyword>
<dbReference type="PANTHER" id="PTHR23519:SF1">
    <property type="entry name" value="AUTOPHAGY-RELATED PROTEIN 22"/>
    <property type="match status" value="1"/>
</dbReference>
<keyword evidence="2 6" id="KW-0812">Transmembrane</keyword>
<evidence type="ECO:0000313" key="8">
    <source>
        <dbReference type="Proteomes" id="UP001530400"/>
    </source>
</evidence>
<feature type="transmembrane region" description="Helical" evidence="6">
    <location>
        <begin position="391"/>
        <end position="408"/>
    </location>
</feature>
<keyword evidence="4 6" id="KW-0472">Membrane</keyword>
<dbReference type="SUPFAM" id="SSF103473">
    <property type="entry name" value="MFS general substrate transporter"/>
    <property type="match status" value="1"/>
</dbReference>
<dbReference type="Gene3D" id="1.20.1250.20">
    <property type="entry name" value="MFS general substrate transporter like domains"/>
    <property type="match status" value="2"/>
</dbReference>
<dbReference type="InterPro" id="IPR050495">
    <property type="entry name" value="ATG22/LtaA_families"/>
</dbReference>
<feature type="transmembrane region" description="Helical" evidence="6">
    <location>
        <begin position="335"/>
        <end position="356"/>
    </location>
</feature>
<feature type="transmembrane region" description="Helical" evidence="6">
    <location>
        <begin position="167"/>
        <end position="192"/>
    </location>
</feature>
<proteinExistence type="predicted"/>
<feature type="transmembrane region" description="Helical" evidence="6">
    <location>
        <begin position="428"/>
        <end position="446"/>
    </location>
</feature>
<dbReference type="Pfam" id="PF07690">
    <property type="entry name" value="MFS_1"/>
    <property type="match status" value="1"/>
</dbReference>
<feature type="transmembrane region" description="Helical" evidence="6">
    <location>
        <begin position="458"/>
        <end position="477"/>
    </location>
</feature>
<reference evidence="7 8" key="1">
    <citation type="submission" date="2024-10" db="EMBL/GenBank/DDBJ databases">
        <title>Updated reference genomes for cyclostephanoid diatoms.</title>
        <authorList>
            <person name="Roberts W.R."/>
            <person name="Alverson A.J."/>
        </authorList>
    </citation>
    <scope>NUCLEOTIDE SEQUENCE [LARGE SCALE GENOMIC DNA]</scope>
    <source>
        <strain evidence="7 8">AJA010-31</strain>
    </source>
</reference>
<dbReference type="GO" id="GO:0012505">
    <property type="term" value="C:endomembrane system"/>
    <property type="evidence" value="ECO:0007669"/>
    <property type="project" value="UniProtKB-SubCell"/>
</dbReference>
<gene>
    <name evidence="7" type="ORF">ACHAWO_008467</name>
</gene>
<feature type="transmembrane region" description="Helical" evidence="6">
    <location>
        <begin position="213"/>
        <end position="232"/>
    </location>
</feature>
<comment type="caution">
    <text evidence="7">The sequence shown here is derived from an EMBL/GenBank/DDBJ whole genome shotgun (WGS) entry which is preliminary data.</text>
</comment>
<accession>A0ABD3QIN3</accession>
<evidence type="ECO:0008006" key="9">
    <source>
        <dbReference type="Google" id="ProtNLM"/>
    </source>
</evidence>
<comment type="subcellular location">
    <subcellularLocation>
        <location evidence="1">Endomembrane system</location>
        <topology evidence="1">Multi-pass membrane protein</topology>
    </subcellularLocation>
</comment>
<evidence type="ECO:0000256" key="2">
    <source>
        <dbReference type="ARBA" id="ARBA00022692"/>
    </source>
</evidence>
<dbReference type="Proteomes" id="UP001530400">
    <property type="component" value="Unassembled WGS sequence"/>
</dbReference>
<dbReference type="InterPro" id="IPR036259">
    <property type="entry name" value="MFS_trans_sf"/>
</dbReference>
<evidence type="ECO:0000256" key="4">
    <source>
        <dbReference type="ARBA" id="ARBA00023136"/>
    </source>
</evidence>